<dbReference type="Pfam" id="PF00127">
    <property type="entry name" value="Copper-bind"/>
    <property type="match status" value="1"/>
</dbReference>
<dbReference type="InterPro" id="IPR033138">
    <property type="entry name" value="Cu_oxidase_CS"/>
</dbReference>
<keyword evidence="6" id="KW-1185">Reference proteome</keyword>
<dbReference type="PANTHER" id="PTHR38439">
    <property type="entry name" value="AURACYANIN-B"/>
    <property type="match status" value="1"/>
</dbReference>
<dbReference type="InterPro" id="IPR000923">
    <property type="entry name" value="BlueCu_1"/>
</dbReference>
<dbReference type="RefSeq" id="WP_327597216.1">
    <property type="nucleotide sequence ID" value="NZ_JAYXHS010000001.1"/>
</dbReference>
<keyword evidence="1" id="KW-0479">Metal-binding</keyword>
<feature type="domain" description="Blue (type 1) copper" evidence="4">
    <location>
        <begin position="65"/>
        <end position="165"/>
    </location>
</feature>
<dbReference type="Proteomes" id="UP001331561">
    <property type="component" value="Unassembled WGS sequence"/>
</dbReference>
<evidence type="ECO:0000256" key="2">
    <source>
        <dbReference type="ARBA" id="ARBA00023008"/>
    </source>
</evidence>
<dbReference type="Gene3D" id="2.60.40.420">
    <property type="entry name" value="Cupredoxins - blue copper proteins"/>
    <property type="match status" value="1"/>
</dbReference>
<dbReference type="InterPro" id="IPR008972">
    <property type="entry name" value="Cupredoxin"/>
</dbReference>
<keyword evidence="2" id="KW-0186">Copper</keyword>
<accession>A0ABU6JXC7</accession>
<name>A0ABU6JXC7_9RHOO</name>
<dbReference type="InterPro" id="IPR050845">
    <property type="entry name" value="Cu-binding_ET"/>
</dbReference>
<reference evidence="5 6" key="1">
    <citation type="submission" date="2024-01" db="EMBL/GenBank/DDBJ databases">
        <title>Uliginosibacterium soil sp. nov.</title>
        <authorList>
            <person name="Lv Y."/>
        </authorList>
    </citation>
    <scope>NUCLEOTIDE SEQUENCE [LARGE SCALE GENOMIC DNA]</scope>
    <source>
        <strain evidence="5 6">H3</strain>
    </source>
</reference>
<proteinExistence type="predicted"/>
<sequence>MKTSNRAFVTRLAIATAMVCVMSVGFAHEESAHAAAKAAKPEQTAWGIAGSPKAVSRTVEIRMLDTMRFSPDKLNLKQGETVRFVVRNEGSMLHELVIGTKAVLDQHAAMMAKFPDMTHSAAYMAHVGPGATKELIWTFNRAGDFDFACLIAGHYQAGMRGQIVVTGKS</sequence>
<organism evidence="5 6">
    <name type="scientific">Uliginosibacterium silvisoli</name>
    <dbReference type="NCBI Taxonomy" id="3114758"/>
    <lineage>
        <taxon>Bacteria</taxon>
        <taxon>Pseudomonadati</taxon>
        <taxon>Pseudomonadota</taxon>
        <taxon>Betaproteobacteria</taxon>
        <taxon>Rhodocyclales</taxon>
        <taxon>Zoogloeaceae</taxon>
        <taxon>Uliginosibacterium</taxon>
    </lineage>
</organism>
<dbReference type="CDD" id="cd04211">
    <property type="entry name" value="Cupredoxin_like_2"/>
    <property type="match status" value="1"/>
</dbReference>
<comment type="caution">
    <text evidence="5">The sequence shown here is derived from an EMBL/GenBank/DDBJ whole genome shotgun (WGS) entry which is preliminary data.</text>
</comment>
<dbReference type="PROSITE" id="PS00079">
    <property type="entry name" value="MULTICOPPER_OXIDASE1"/>
    <property type="match status" value="1"/>
</dbReference>
<feature type="signal peptide" evidence="3">
    <location>
        <begin position="1"/>
        <end position="27"/>
    </location>
</feature>
<evidence type="ECO:0000259" key="4">
    <source>
        <dbReference type="Pfam" id="PF00127"/>
    </source>
</evidence>
<evidence type="ECO:0000256" key="3">
    <source>
        <dbReference type="SAM" id="SignalP"/>
    </source>
</evidence>
<evidence type="ECO:0000313" key="5">
    <source>
        <dbReference type="EMBL" id="MEC5384234.1"/>
    </source>
</evidence>
<keyword evidence="3" id="KW-0732">Signal</keyword>
<evidence type="ECO:0000313" key="6">
    <source>
        <dbReference type="Proteomes" id="UP001331561"/>
    </source>
</evidence>
<dbReference type="SUPFAM" id="SSF49503">
    <property type="entry name" value="Cupredoxins"/>
    <property type="match status" value="1"/>
</dbReference>
<protein>
    <submittedName>
        <fullName evidence="5">Cupredoxin family protein</fullName>
    </submittedName>
</protein>
<gene>
    <name evidence="5" type="ORF">VVD49_00795</name>
</gene>
<evidence type="ECO:0000256" key="1">
    <source>
        <dbReference type="ARBA" id="ARBA00022723"/>
    </source>
</evidence>
<dbReference type="EMBL" id="JAYXHS010000001">
    <property type="protein sequence ID" value="MEC5384234.1"/>
    <property type="molecule type" value="Genomic_DNA"/>
</dbReference>
<dbReference type="PANTHER" id="PTHR38439:SF3">
    <property type="entry name" value="COPPER-RESISTANT CUPROPROTEIN COPI"/>
    <property type="match status" value="1"/>
</dbReference>
<feature type="chain" id="PRO_5047495592" evidence="3">
    <location>
        <begin position="28"/>
        <end position="169"/>
    </location>
</feature>